<dbReference type="NCBIfam" id="TIGR03491">
    <property type="entry name" value="TM0106 family RecB-like putative nuclease"/>
    <property type="match status" value="1"/>
</dbReference>
<sequence length="503" mass="57847">MLLNAELLLQYIRCQRKAYLDTNGDLSQREPAGDLLLKLQQEKFAHQKTVLAQYNYQRPDYPKGDWEAGAKATLELMQQGVESIFKGVILTQYEDITLLSRPSLLIKQSGKSQFGDWQYIPANIHLGKRPKLEYQIVAAYDAEMLAIAQAADPAKAWLFLRRKDVYTVDLAKWIPQMHVTVADCIQTLKSSQVPEVFISRQKCNLCGWFKQCYAEAKSQQHLSLLPGISPNRYSELQAINVVSLEPLAKTNPDTLDSLPGFEGGMAQQVVLQAQSVVQDSPILLPFGNAYEVRQTLTPTSQTTLKELFKGKYYPPNIDKFVAPIELYFDIEAQPDLNLDYLLGVLVVDRWANTESYYAFLAESQAEEGRIWQEFQSLVNQYPQAPIFHFCPYEVDTVKRLAQLYNTPKEQLKPLLERFIDVYEEMTQMVVLPTESYALKTVARWLGFEWRNPEASGSQSIFWYDRWLETGDRTLLDAIVQYNEDDCLATRHLKDWLVKFIQSY</sequence>
<evidence type="ECO:0000313" key="3">
    <source>
        <dbReference type="Proteomes" id="UP000032452"/>
    </source>
</evidence>
<dbReference type="SUPFAM" id="SSF53098">
    <property type="entry name" value="Ribonuclease H-like"/>
    <property type="match status" value="1"/>
</dbReference>
<evidence type="ECO:0000259" key="1">
    <source>
        <dbReference type="Pfam" id="PF13482"/>
    </source>
</evidence>
<proteinExistence type="predicted"/>
<name>A0A0D8ZYK0_9CYAN</name>
<comment type="caution">
    <text evidence="2">The sequence shown here is derived from an EMBL/GenBank/DDBJ whole genome shotgun (WGS) entry which is preliminary data.</text>
</comment>
<dbReference type="STRING" id="1618023.UH38_01865"/>
<dbReference type="InterPro" id="IPR019993">
    <property type="entry name" value="RecB_nuclease_TM0106_put"/>
</dbReference>
<feature type="domain" description="YprB ribonuclease H-like" evidence="1">
    <location>
        <begin position="326"/>
        <end position="497"/>
    </location>
</feature>
<keyword evidence="3" id="KW-1185">Reference proteome</keyword>
<gene>
    <name evidence="2" type="ORF">UH38_01865</name>
</gene>
<dbReference type="Pfam" id="PF13482">
    <property type="entry name" value="RNase_H_2"/>
    <property type="match status" value="1"/>
</dbReference>
<dbReference type="AlphaFoldDB" id="A0A0D8ZYK0"/>
<protein>
    <submittedName>
        <fullName evidence="2">Recombinase B</fullName>
    </submittedName>
</protein>
<reference evidence="2 3" key="1">
    <citation type="submission" date="2015-02" db="EMBL/GenBank/DDBJ databases">
        <title>Draft genome of a novel marine cyanobacterium (Chroococcales) isolated from South Atlantic Ocean.</title>
        <authorList>
            <person name="Rigonato J."/>
            <person name="Alvarenga D.O."/>
            <person name="Branco L.H."/>
            <person name="Varani A.M."/>
            <person name="Brandini F.P."/>
            <person name="Fiore M.F."/>
        </authorList>
    </citation>
    <scope>NUCLEOTIDE SEQUENCE [LARGE SCALE GENOMIC DNA]</scope>
    <source>
        <strain evidence="2 3">CENA595</strain>
    </source>
</reference>
<dbReference type="RefSeq" id="WP_045052884.1">
    <property type="nucleotide sequence ID" value="NZ_CAWMDP010000017.1"/>
</dbReference>
<dbReference type="InterPro" id="IPR012337">
    <property type="entry name" value="RNaseH-like_sf"/>
</dbReference>
<accession>A0A0D8ZYK0</accession>
<dbReference type="InterPro" id="IPR038720">
    <property type="entry name" value="YprB_RNase_H-like_dom"/>
</dbReference>
<organism evidence="2 3">
    <name type="scientific">Aliterella atlantica CENA595</name>
    <dbReference type="NCBI Taxonomy" id="1618023"/>
    <lineage>
        <taxon>Bacteria</taxon>
        <taxon>Bacillati</taxon>
        <taxon>Cyanobacteriota</taxon>
        <taxon>Cyanophyceae</taxon>
        <taxon>Chroococcidiopsidales</taxon>
        <taxon>Aliterellaceae</taxon>
        <taxon>Aliterella</taxon>
    </lineage>
</organism>
<evidence type="ECO:0000313" key="2">
    <source>
        <dbReference type="EMBL" id="KJH73534.1"/>
    </source>
</evidence>
<dbReference type="EMBL" id="JYON01000001">
    <property type="protein sequence ID" value="KJH73534.1"/>
    <property type="molecule type" value="Genomic_DNA"/>
</dbReference>
<dbReference type="PATRIC" id="fig|1618023.3.peg.1620"/>
<dbReference type="Proteomes" id="UP000032452">
    <property type="component" value="Unassembled WGS sequence"/>
</dbReference>
<dbReference type="OrthoDB" id="9757917at2"/>